<accession>A0A923RZ51</accession>
<gene>
    <name evidence="2" type="ORF">H8S45_10860</name>
</gene>
<organism evidence="2 3">
    <name type="scientific">Agathobaculum faecis</name>
    <dbReference type="NCBI Taxonomy" id="2763013"/>
    <lineage>
        <taxon>Bacteria</taxon>
        <taxon>Bacillati</taxon>
        <taxon>Bacillota</taxon>
        <taxon>Clostridia</taxon>
        <taxon>Eubacteriales</taxon>
        <taxon>Butyricicoccaceae</taxon>
        <taxon>Agathobaculum</taxon>
    </lineage>
</organism>
<name>A0A923RZ51_9FIRM</name>
<keyword evidence="3" id="KW-1185">Reference proteome</keyword>
<proteinExistence type="predicted"/>
<keyword evidence="1" id="KW-0175">Coiled coil</keyword>
<evidence type="ECO:0000313" key="2">
    <source>
        <dbReference type="EMBL" id="MBC5725955.1"/>
    </source>
</evidence>
<dbReference type="InterPro" id="IPR007060">
    <property type="entry name" value="FtsL/DivIC"/>
</dbReference>
<comment type="caution">
    <text evidence="2">The sequence shown here is derived from an EMBL/GenBank/DDBJ whole genome shotgun (WGS) entry which is preliminary data.</text>
</comment>
<dbReference type="AlphaFoldDB" id="A0A923RZ51"/>
<evidence type="ECO:0000256" key="1">
    <source>
        <dbReference type="SAM" id="Coils"/>
    </source>
</evidence>
<dbReference type="EMBL" id="JACOPL010000009">
    <property type="protein sequence ID" value="MBC5725955.1"/>
    <property type="molecule type" value="Genomic_DNA"/>
</dbReference>
<protein>
    <submittedName>
        <fullName evidence="2">Septum formation initiator family protein</fullName>
    </submittedName>
</protein>
<dbReference type="Pfam" id="PF04977">
    <property type="entry name" value="DivIC"/>
    <property type="match status" value="1"/>
</dbReference>
<dbReference type="RefSeq" id="WP_054327338.1">
    <property type="nucleotide sequence ID" value="NZ_JACOPL010000009.1"/>
</dbReference>
<feature type="coiled-coil region" evidence="1">
    <location>
        <begin position="32"/>
        <end position="66"/>
    </location>
</feature>
<reference evidence="2" key="1">
    <citation type="submission" date="2020-08" db="EMBL/GenBank/DDBJ databases">
        <title>Genome public.</title>
        <authorList>
            <person name="Liu C."/>
            <person name="Sun Q."/>
        </authorList>
    </citation>
    <scope>NUCLEOTIDE SEQUENCE</scope>
    <source>
        <strain evidence="2">NSJ-28</strain>
    </source>
</reference>
<dbReference type="Proteomes" id="UP000606499">
    <property type="component" value="Unassembled WGS sequence"/>
</dbReference>
<sequence>MSKRKAPVWVKILMLAFLLYAVVTIISLHAQIADKRAELDSLNMRVEEYEAANEALRQEMQNGISEADISEIARTELSYAEPGERVFVDTSSR</sequence>
<evidence type="ECO:0000313" key="3">
    <source>
        <dbReference type="Proteomes" id="UP000606499"/>
    </source>
</evidence>